<proteinExistence type="predicted"/>
<protein>
    <submittedName>
        <fullName evidence="1">Titin</fullName>
    </submittedName>
</protein>
<keyword evidence="2" id="KW-1185">Reference proteome</keyword>
<name>A0A310SJR2_9HYME</name>
<sequence length="68" mass="7852">MWMKVGIVNADVQKLSMRDMQKNHVDLIRTLAKNEVGLRDPSEFDELAPGGHRPRQLLLGHHNMYIET</sequence>
<dbReference type="EMBL" id="KQ764027">
    <property type="protein sequence ID" value="OAD54622.1"/>
    <property type="molecule type" value="Genomic_DNA"/>
</dbReference>
<dbReference type="Proteomes" id="UP000250275">
    <property type="component" value="Unassembled WGS sequence"/>
</dbReference>
<evidence type="ECO:0000313" key="2">
    <source>
        <dbReference type="Proteomes" id="UP000250275"/>
    </source>
</evidence>
<accession>A0A310SJR2</accession>
<gene>
    <name evidence="1" type="ORF">WN48_06405</name>
</gene>
<evidence type="ECO:0000313" key="1">
    <source>
        <dbReference type="EMBL" id="OAD54622.1"/>
    </source>
</evidence>
<organism evidence="1 2">
    <name type="scientific">Eufriesea mexicana</name>
    <dbReference type="NCBI Taxonomy" id="516756"/>
    <lineage>
        <taxon>Eukaryota</taxon>
        <taxon>Metazoa</taxon>
        <taxon>Ecdysozoa</taxon>
        <taxon>Arthropoda</taxon>
        <taxon>Hexapoda</taxon>
        <taxon>Insecta</taxon>
        <taxon>Pterygota</taxon>
        <taxon>Neoptera</taxon>
        <taxon>Endopterygota</taxon>
        <taxon>Hymenoptera</taxon>
        <taxon>Apocrita</taxon>
        <taxon>Aculeata</taxon>
        <taxon>Apoidea</taxon>
        <taxon>Anthophila</taxon>
        <taxon>Apidae</taxon>
        <taxon>Eufriesea</taxon>
    </lineage>
</organism>
<dbReference type="AlphaFoldDB" id="A0A310SJR2"/>
<reference evidence="1 2" key="1">
    <citation type="submission" date="2015-07" db="EMBL/GenBank/DDBJ databases">
        <title>The genome of Eufriesea mexicana.</title>
        <authorList>
            <person name="Pan H."/>
            <person name="Kapheim K."/>
        </authorList>
    </citation>
    <scope>NUCLEOTIDE SEQUENCE [LARGE SCALE GENOMIC DNA]</scope>
    <source>
        <strain evidence="1">0111107269</strain>
        <tissue evidence="1">Whole body</tissue>
    </source>
</reference>